<comment type="caution">
    <text evidence="1">The sequence shown here is derived from an EMBL/GenBank/DDBJ whole genome shotgun (WGS) entry which is preliminary data.</text>
</comment>
<dbReference type="Pfam" id="PF13306">
    <property type="entry name" value="LRR_5"/>
    <property type="match status" value="1"/>
</dbReference>
<dbReference type="Gene3D" id="3.80.10.10">
    <property type="entry name" value="Ribonuclease Inhibitor"/>
    <property type="match status" value="1"/>
</dbReference>
<protein>
    <recommendedName>
        <fullName evidence="3">Leucine rich repeat protein</fullName>
    </recommendedName>
</protein>
<gene>
    <name evidence="1" type="ORF">M9Y10_024441</name>
</gene>
<dbReference type="InterPro" id="IPR026906">
    <property type="entry name" value="LRR_5"/>
</dbReference>
<dbReference type="SUPFAM" id="SSF52058">
    <property type="entry name" value="L domain-like"/>
    <property type="match status" value="1"/>
</dbReference>
<dbReference type="Proteomes" id="UP001470230">
    <property type="component" value="Unassembled WGS sequence"/>
</dbReference>
<evidence type="ECO:0008006" key="3">
    <source>
        <dbReference type="Google" id="ProtNLM"/>
    </source>
</evidence>
<organism evidence="1 2">
    <name type="scientific">Tritrichomonas musculus</name>
    <dbReference type="NCBI Taxonomy" id="1915356"/>
    <lineage>
        <taxon>Eukaryota</taxon>
        <taxon>Metamonada</taxon>
        <taxon>Parabasalia</taxon>
        <taxon>Tritrichomonadida</taxon>
        <taxon>Tritrichomonadidae</taxon>
        <taxon>Tritrichomonas</taxon>
    </lineage>
</organism>
<evidence type="ECO:0000313" key="1">
    <source>
        <dbReference type="EMBL" id="KAK8844231.1"/>
    </source>
</evidence>
<dbReference type="InterPro" id="IPR032675">
    <property type="entry name" value="LRR_dom_sf"/>
</dbReference>
<name>A0ABR2HBY1_9EUKA</name>
<proteinExistence type="predicted"/>
<dbReference type="EMBL" id="JAPFFF010000033">
    <property type="protein sequence ID" value="KAK8844231.1"/>
    <property type="molecule type" value="Genomic_DNA"/>
</dbReference>
<sequence length="141" mass="15977">MNNIINDKNGISYKLNQSDSTAIVVGLTNSISSLLIPKFIKHNNHEYPIIAIGENSFKKNRRLKTIKFPKDSQIRSIEKEAFAYSSLTNIKIPPTANHIGERAFSFCRHLVSVDFSDNSNLHSIGKFNKHFNSSKSRRISN</sequence>
<keyword evidence="2" id="KW-1185">Reference proteome</keyword>
<evidence type="ECO:0000313" key="2">
    <source>
        <dbReference type="Proteomes" id="UP001470230"/>
    </source>
</evidence>
<accession>A0ABR2HBY1</accession>
<reference evidence="1 2" key="1">
    <citation type="submission" date="2024-04" db="EMBL/GenBank/DDBJ databases">
        <title>Tritrichomonas musculus Genome.</title>
        <authorList>
            <person name="Alves-Ferreira E."/>
            <person name="Grigg M."/>
            <person name="Lorenzi H."/>
            <person name="Galac M."/>
        </authorList>
    </citation>
    <scope>NUCLEOTIDE SEQUENCE [LARGE SCALE GENOMIC DNA]</scope>
    <source>
        <strain evidence="1 2">EAF2021</strain>
    </source>
</reference>